<dbReference type="InterPro" id="IPR055235">
    <property type="entry name" value="ASD1_cat"/>
</dbReference>
<comment type="pathway">
    <text evidence="2">Glycan metabolism; L-arabinan degradation.</text>
</comment>
<reference evidence="10 11" key="1">
    <citation type="submission" date="2017-02" db="EMBL/GenBank/DDBJ databases">
        <title>Genomes of Trichoderma spp. with biocontrol activity.</title>
        <authorList>
            <person name="Gardiner D."/>
            <person name="Kazan K."/>
            <person name="Vos C."/>
            <person name="Harvey P."/>
        </authorList>
    </citation>
    <scope>NUCLEOTIDE SEQUENCE [LARGE SCALE GENOMIC DNA]</scope>
    <source>
        <strain evidence="10 11">A5MH</strain>
    </source>
</reference>
<accession>A0A2K0TLW7</accession>
<evidence type="ECO:0000259" key="9">
    <source>
        <dbReference type="SMART" id="SM00813"/>
    </source>
</evidence>
<keyword evidence="6" id="KW-0378">Hydrolase</keyword>
<evidence type="ECO:0000256" key="2">
    <source>
        <dbReference type="ARBA" id="ARBA00004834"/>
    </source>
</evidence>
<name>A0A2K0TLW7_9HYPO</name>
<evidence type="ECO:0000256" key="8">
    <source>
        <dbReference type="SAM" id="SignalP"/>
    </source>
</evidence>
<organism evidence="10 11">
    <name type="scientific">Trichoderma gamsii</name>
    <dbReference type="NCBI Taxonomy" id="398673"/>
    <lineage>
        <taxon>Eukaryota</taxon>
        <taxon>Fungi</taxon>
        <taxon>Dikarya</taxon>
        <taxon>Ascomycota</taxon>
        <taxon>Pezizomycotina</taxon>
        <taxon>Sordariomycetes</taxon>
        <taxon>Hypocreomycetidae</taxon>
        <taxon>Hypocreales</taxon>
        <taxon>Hypocreaceae</taxon>
        <taxon>Trichoderma</taxon>
    </lineage>
</organism>
<dbReference type="InterPro" id="IPR051563">
    <property type="entry name" value="Glycosyl_Hydrolase_51"/>
</dbReference>
<dbReference type="UniPathway" id="UPA00667"/>
<dbReference type="Gene3D" id="2.60.40.1180">
    <property type="entry name" value="Golgi alpha-mannosidase II"/>
    <property type="match status" value="1"/>
</dbReference>
<proteinExistence type="inferred from homology"/>
<dbReference type="EC" id="3.2.1.55" evidence="4"/>
<feature type="signal peptide" evidence="8">
    <location>
        <begin position="1"/>
        <end position="20"/>
    </location>
</feature>
<dbReference type="Proteomes" id="UP000236546">
    <property type="component" value="Unassembled WGS sequence"/>
</dbReference>
<protein>
    <recommendedName>
        <fullName evidence="4">non-reducing end alpha-L-arabinofuranosidase</fullName>
        <ecNumber evidence="4">3.2.1.55</ecNumber>
    </recommendedName>
</protein>
<dbReference type="PANTHER" id="PTHR31776:SF0">
    <property type="entry name" value="ALPHA-L-ARABINOFURANOSIDASE 1"/>
    <property type="match status" value="1"/>
</dbReference>
<comment type="catalytic activity">
    <reaction evidence="1">
        <text>Hydrolysis of terminal non-reducing alpha-L-arabinofuranoside residues in alpha-L-arabinosides.</text>
        <dbReference type="EC" id="3.2.1.55"/>
    </reaction>
</comment>
<feature type="domain" description="Alpha-L-arabinofuranosidase C-terminal" evidence="9">
    <location>
        <begin position="453"/>
        <end position="636"/>
    </location>
</feature>
<dbReference type="Pfam" id="PF22848">
    <property type="entry name" value="ASD1_dom"/>
    <property type="match status" value="1"/>
</dbReference>
<dbReference type="SMART" id="SM00813">
    <property type="entry name" value="Alpha-L-AF_C"/>
    <property type="match status" value="1"/>
</dbReference>
<dbReference type="SUPFAM" id="SSF51445">
    <property type="entry name" value="(Trans)glycosidases"/>
    <property type="match status" value="1"/>
</dbReference>
<evidence type="ECO:0000256" key="6">
    <source>
        <dbReference type="ARBA" id="ARBA00022801"/>
    </source>
</evidence>
<dbReference type="InterPro" id="IPR017853">
    <property type="entry name" value="GH"/>
</dbReference>
<evidence type="ECO:0000256" key="7">
    <source>
        <dbReference type="ARBA" id="ARBA00023180"/>
    </source>
</evidence>
<evidence type="ECO:0000256" key="1">
    <source>
        <dbReference type="ARBA" id="ARBA00001462"/>
    </source>
</evidence>
<dbReference type="GO" id="GO:0046373">
    <property type="term" value="P:L-arabinose metabolic process"/>
    <property type="evidence" value="ECO:0007669"/>
    <property type="project" value="InterPro"/>
</dbReference>
<feature type="chain" id="PRO_5014367957" description="non-reducing end alpha-L-arabinofuranosidase" evidence="8">
    <location>
        <begin position="21"/>
        <end position="643"/>
    </location>
</feature>
<evidence type="ECO:0000256" key="4">
    <source>
        <dbReference type="ARBA" id="ARBA00012670"/>
    </source>
</evidence>
<dbReference type="GO" id="GO:0031222">
    <property type="term" value="P:arabinan catabolic process"/>
    <property type="evidence" value="ECO:0007669"/>
    <property type="project" value="UniProtKB-UniPathway"/>
</dbReference>
<gene>
    <name evidence="10" type="ORF">TGAMA5MH_01984</name>
</gene>
<dbReference type="AlphaFoldDB" id="A0A2K0TLW7"/>
<evidence type="ECO:0000313" key="10">
    <source>
        <dbReference type="EMBL" id="PNP46526.1"/>
    </source>
</evidence>
<sequence length="643" mass="70289">MLSNIFRLSALLGIASTAHAVTLTVSTAQGNATSPILYGLLYEDVYHSGDGGLYSELIQNRAFQGADVFNNQGPYQTLRYWHTRGSDTLTLDNQAPLLTSALPWQMRVDVANGATGATGFWNEGYGGMNITTATRYAANFYLRGNYKGQILAAFWSNTTNSMLGSTTFQVDQIEANGWVPYAQTFTTQFSAPDEKNTFHLTFDGASTAGQSLRFQMISVFQQTYKNSHNGLRMDLSEALAELGGKFLRFPGGNNLEGIASPYRWKWNETIGPIINRPGRPGTWGYVNTDGLGLLEMMQWCIDMNLEPILAVWGGLYLDGEIISEADIGTYVEDVLNELEFLLGPSTSHWGSVRASLGYPNPFTINYIEISNEDFLNGGIPSYVGYRFKVFHDAIKNAYPNMKIISSIWSGYFTNPSMPAGVIQDLHDYLSVDDMVSKFGGYDHAPRNQPVLVGEYAAIYDADHVNPNQLDNPTLQSATSEAVYFLGLERNSDVVVGICHGALIKSLRDEPDNVAIIKHTANALVRSMSYYVSKLFFTNIGTETAAVSGNVGYGPLYWSATKNDAGTYFVKIVNYNGAASTPITVVIPGKTGVATLKTVTAPDKYSTNSLGNTQSVWTETQITGSGGQYSFTLTGNYVNAVLVV</sequence>
<dbReference type="Gene3D" id="3.20.20.80">
    <property type="entry name" value="Glycosidases"/>
    <property type="match status" value="1"/>
</dbReference>
<evidence type="ECO:0000256" key="3">
    <source>
        <dbReference type="ARBA" id="ARBA00007186"/>
    </source>
</evidence>
<evidence type="ECO:0000313" key="11">
    <source>
        <dbReference type="Proteomes" id="UP000236546"/>
    </source>
</evidence>
<dbReference type="InterPro" id="IPR010720">
    <property type="entry name" value="Alpha-L-AF_C"/>
</dbReference>
<dbReference type="OrthoDB" id="406864at2759"/>
<dbReference type="Pfam" id="PF06964">
    <property type="entry name" value="Alpha-L-AF_C"/>
    <property type="match status" value="1"/>
</dbReference>
<dbReference type="PANTHER" id="PTHR31776">
    <property type="entry name" value="ALPHA-L-ARABINOFURANOSIDASE 1"/>
    <property type="match status" value="1"/>
</dbReference>
<keyword evidence="5 8" id="KW-0732">Signal</keyword>
<keyword evidence="7" id="KW-0325">Glycoprotein</keyword>
<dbReference type="InterPro" id="IPR013780">
    <property type="entry name" value="Glyco_hydro_b"/>
</dbReference>
<comment type="similarity">
    <text evidence="3">Belongs to the glycosyl hydrolase 51 family.</text>
</comment>
<comment type="caution">
    <text evidence="10">The sequence shown here is derived from an EMBL/GenBank/DDBJ whole genome shotgun (WGS) entry which is preliminary data.</text>
</comment>
<evidence type="ECO:0000256" key="5">
    <source>
        <dbReference type="ARBA" id="ARBA00022729"/>
    </source>
</evidence>
<dbReference type="EMBL" id="MTYH01000015">
    <property type="protein sequence ID" value="PNP46526.1"/>
    <property type="molecule type" value="Genomic_DNA"/>
</dbReference>
<dbReference type="GO" id="GO:0046556">
    <property type="term" value="F:alpha-L-arabinofuranosidase activity"/>
    <property type="evidence" value="ECO:0007669"/>
    <property type="project" value="UniProtKB-EC"/>
</dbReference>